<keyword evidence="5" id="KW-0732">Signal</keyword>
<protein>
    <recommendedName>
        <fullName evidence="7">Retrovirus-related Pol polyprotein from transposon TNT 1-94-like beta-barrel domain-containing protein</fullName>
    </recommendedName>
</protein>
<evidence type="ECO:0000313" key="8">
    <source>
        <dbReference type="EMBL" id="KAG5607565.1"/>
    </source>
</evidence>
<dbReference type="InterPro" id="IPR054722">
    <property type="entry name" value="PolX-like_BBD"/>
</dbReference>
<evidence type="ECO:0000256" key="6">
    <source>
        <dbReference type="SAM" id="MobiDB-lite"/>
    </source>
</evidence>
<feature type="compositionally biased region" description="Low complexity" evidence="6">
    <location>
        <begin position="197"/>
        <end position="214"/>
    </location>
</feature>
<accession>A0A9J5Z5R1</accession>
<name>A0A9J5Z5R1_SOLCO</name>
<evidence type="ECO:0000256" key="3">
    <source>
        <dbReference type="ARBA" id="ARBA00022471"/>
    </source>
</evidence>
<proteinExistence type="inferred from homology"/>
<organism evidence="8 9">
    <name type="scientific">Solanum commersonii</name>
    <name type="common">Commerson's wild potato</name>
    <name type="synonym">Commerson's nightshade</name>
    <dbReference type="NCBI Taxonomy" id="4109"/>
    <lineage>
        <taxon>Eukaryota</taxon>
        <taxon>Viridiplantae</taxon>
        <taxon>Streptophyta</taxon>
        <taxon>Embryophyta</taxon>
        <taxon>Tracheophyta</taxon>
        <taxon>Spermatophyta</taxon>
        <taxon>Magnoliopsida</taxon>
        <taxon>eudicotyledons</taxon>
        <taxon>Gunneridae</taxon>
        <taxon>Pentapetalae</taxon>
        <taxon>asterids</taxon>
        <taxon>lamiids</taxon>
        <taxon>Solanales</taxon>
        <taxon>Solanaceae</taxon>
        <taxon>Solanoideae</taxon>
        <taxon>Solaneae</taxon>
        <taxon>Solanum</taxon>
    </lineage>
</organism>
<dbReference type="GO" id="GO:0005576">
    <property type="term" value="C:extracellular region"/>
    <property type="evidence" value="ECO:0007669"/>
    <property type="project" value="UniProtKB-SubCell"/>
</dbReference>
<dbReference type="InterPro" id="IPR010264">
    <property type="entry name" value="Self-incomp_S1"/>
</dbReference>
<comment type="similarity">
    <text evidence="2">Belongs to the plant self-incompatibility (S1) protein family.</text>
</comment>
<evidence type="ECO:0000256" key="1">
    <source>
        <dbReference type="ARBA" id="ARBA00004613"/>
    </source>
</evidence>
<dbReference type="Pfam" id="PF22936">
    <property type="entry name" value="Pol_BBD"/>
    <property type="match status" value="1"/>
</dbReference>
<keyword evidence="4" id="KW-0964">Secreted</keyword>
<evidence type="ECO:0000256" key="2">
    <source>
        <dbReference type="ARBA" id="ARBA00005581"/>
    </source>
</evidence>
<dbReference type="PANTHER" id="PTHR31232">
    <property type="match status" value="1"/>
</dbReference>
<evidence type="ECO:0000256" key="5">
    <source>
        <dbReference type="ARBA" id="ARBA00022729"/>
    </source>
</evidence>
<comment type="caution">
    <text evidence="8">The sequence shown here is derived from an EMBL/GenBank/DDBJ whole genome shotgun (WGS) entry which is preliminary data.</text>
</comment>
<dbReference type="Pfam" id="PF05938">
    <property type="entry name" value="Self-incomp_S1"/>
    <property type="match status" value="1"/>
</dbReference>
<feature type="region of interest" description="Disordered" evidence="6">
    <location>
        <begin position="197"/>
        <end position="217"/>
    </location>
</feature>
<evidence type="ECO:0000313" key="9">
    <source>
        <dbReference type="Proteomes" id="UP000824120"/>
    </source>
</evidence>
<evidence type="ECO:0000256" key="4">
    <source>
        <dbReference type="ARBA" id="ARBA00022525"/>
    </source>
</evidence>
<dbReference type="EMBL" id="JACXVP010000005">
    <property type="protein sequence ID" value="KAG5607565.1"/>
    <property type="molecule type" value="Genomic_DNA"/>
</dbReference>
<reference evidence="8 9" key="1">
    <citation type="submission" date="2020-09" db="EMBL/GenBank/DDBJ databases">
        <title>De no assembly of potato wild relative species, Solanum commersonii.</title>
        <authorList>
            <person name="Cho K."/>
        </authorList>
    </citation>
    <scope>NUCLEOTIDE SEQUENCE [LARGE SCALE GENOMIC DNA]</scope>
    <source>
        <strain evidence="8">LZ3.2</strain>
        <tissue evidence="8">Leaf</tissue>
    </source>
</reference>
<keyword evidence="9" id="KW-1185">Reference proteome</keyword>
<dbReference type="AlphaFoldDB" id="A0A9J5Z5R1"/>
<gene>
    <name evidence="8" type="ORF">H5410_029057</name>
</gene>
<dbReference type="Proteomes" id="UP000824120">
    <property type="component" value="Chromosome 5"/>
</dbReference>
<dbReference type="OrthoDB" id="1292261at2759"/>
<comment type="subcellular location">
    <subcellularLocation>
        <location evidence="1">Secreted</location>
    </subcellularLocation>
</comment>
<evidence type="ECO:0000259" key="7">
    <source>
        <dbReference type="Pfam" id="PF22936"/>
    </source>
</evidence>
<sequence>MNQFLTKEEYSKALQYYRGKKIPDNSAFMMQPEAGILGNVNATAGISYKHSLTCLTNKNSSSWIIDSGASENMCFNHQISISLTPLLAPMFIILPNMSQITITHRGNVPIFADLVLENVLYVLSFKYNLLSVDKFVKQFQSVLIFTSIGYSIFPITSPYSFDSDPVSPIISQSPSIVPPLSDSLYLPEPPMSPSILPSFSHSTHPHPSSVTTPRRSTRSVEVHIINGLPNNDKPAKIHCESAKDDLGYRYPKVGGDFEFHFHPNDEGRSLFFCRFWWGDKHATVDVYTKELSPHCSTGDTNYCIWVFKEDGFYFGPSIREIKKMYDWNN</sequence>
<dbReference type="GO" id="GO:0060320">
    <property type="term" value="P:rejection of self pollen"/>
    <property type="evidence" value="ECO:0007669"/>
    <property type="project" value="UniProtKB-KW"/>
</dbReference>
<dbReference type="PANTHER" id="PTHR31232:SF61">
    <property type="entry name" value="S-PROTEIN HOMOLOG"/>
    <property type="match status" value="1"/>
</dbReference>
<feature type="domain" description="Retrovirus-related Pol polyprotein from transposon TNT 1-94-like beta-barrel" evidence="7">
    <location>
        <begin position="63"/>
        <end position="137"/>
    </location>
</feature>
<keyword evidence="3" id="KW-0713">Self-incompatibility</keyword>